<dbReference type="GO" id="GO:0003724">
    <property type="term" value="F:RNA helicase activity"/>
    <property type="evidence" value="ECO:0007669"/>
    <property type="project" value="UniProtKB-UniRule"/>
</dbReference>
<keyword evidence="2 11" id="KW-0963">Cytoplasm</keyword>
<evidence type="ECO:0000256" key="11">
    <source>
        <dbReference type="HAMAP-Rule" id="MF_03068"/>
    </source>
</evidence>
<dbReference type="Pfam" id="PF24899">
    <property type="entry name" value="UBA_DHX29"/>
    <property type="match status" value="1"/>
</dbReference>
<sequence>MGGKKKKSSAQAAAPVPSARTDTAAAGVEEEKPGSSKASKQSKAPKTYSLANTGQVDTSGVSDKSILKVAIQADLEKKIIKLINDFRQQNGDKGPISGRLTTKKLLDLYTALEKFKFKREHVEEAMKSSVLYGGDLHSALDWLCLNLKDAELPDGFSQQMQEESQKGRPRFQPLPPPPPPQEKPAVQNPKQTNSTNKKPNNATEKDEALSMKDWILRYAEQSSDDEEEEEWRKEPRNSEEEEKFDPNDRYLILTAQLYDAKEMATAAKTKGDKIGQRTVQDRIRIIQQEMKQLESHPVFNEALKVSDVPQKEKKVQPVPDKEELGFKLFEQAEKKPPPEKVVKKNEPKDIRNLDYTARSWTGKSPKQFLIDWVRKNLPKSPAPSFNKVAAGRYWRCKVRVQRTDDFLEVCPTILTEDSMQAQHLAATLALYNLVKGQSVHQLLPPTYRDVWLEWRDGEQQRREENRTAANKPRDQFISRLLTKLKQQQQSSQGQSSESEGERGPSKADDDEEEEPEESWESLAALDIREKGDDVEDKSQRRDGRKEKTGALEAARELLKKQRKSTLAQKLKVEREQLPVFQHRHRVLEALQRHTVVVVAGETGSGKSTQIPQFLLEEMLTGGTSARPCNIAVTQPRRISAMSLACRVSEELGCEDGPGSKSSLCGYQIRMENQSGDWTRLLYCTTGVLLRKLQQDRFLSSLTHIIVDEVHERSVQSDFLLTILKDVVMKRSDLQLILMSATVDCHKFSNYFNRCPVINIPGRTFPVEVFHLEDIVEETGYVLEKDSEYSQKILEEEEEVSIAVTQKGGKMSQHQEFILKDSSSGWDLGPDLDHFSSRTRHVLQYMNPNKINMELLVELIDYLDKAQQFVDVDGAVLVFLPGLAHIQQLYDLILSDKRFRAKSRYRIIPLHSTLSSKDQAAAFTVPPAGIRKIVLSTNIAETGVTIPDVVFVIDTGKTKENKYHESSQMSSLVETFVSKASALQRQGRAGRVRNGFCFRLYPKFRFDAFMDYSVPEILRVPLEELCLHIMKCQYGSPEEFLSRALDAPQPQSVSNAVSLLRRIGACHPDNHVLTPLGHHLAALPVNVKIGKMLIYGAILGCLEPIATIAAAITEKSPFSTPMSRKEEANLAKAALAVANSDHITLYNAYLGWKKAQVEGSRADMSYCRKNFLNRTALITIDDVKHELMKMMEQAGFCSSSRPKQQQQVPVSLSKQQISVLNAALTAGLYDSVARVLCTPSVDVLERVACTVETPQGKAQVHPSSVNRNLQTHGWLLYQEKVKYTKIYLRDTTLISPFPMLLFGGDIDIQHRERLITVDGWIHFQAPVRIGVIFKHLRKLMDSLLEKKLENPRMNLEGETTIQMILDLIRSESAA</sequence>
<dbReference type="InterPro" id="IPR007502">
    <property type="entry name" value="Helicase-assoc_dom"/>
</dbReference>
<evidence type="ECO:0000256" key="4">
    <source>
        <dbReference type="ARBA" id="ARBA00022741"/>
    </source>
</evidence>
<evidence type="ECO:0000256" key="7">
    <source>
        <dbReference type="ARBA" id="ARBA00022840"/>
    </source>
</evidence>
<dbReference type="EC" id="3.6.4.13" evidence="11"/>
<organism evidence="15 16">
    <name type="scientific">Gouania willdenowi</name>
    <name type="common">Blunt-snouted clingfish</name>
    <name type="synonym">Lepadogaster willdenowi</name>
    <dbReference type="NCBI Taxonomy" id="441366"/>
    <lineage>
        <taxon>Eukaryota</taxon>
        <taxon>Metazoa</taxon>
        <taxon>Chordata</taxon>
        <taxon>Craniata</taxon>
        <taxon>Vertebrata</taxon>
        <taxon>Euteleostomi</taxon>
        <taxon>Actinopterygii</taxon>
        <taxon>Neopterygii</taxon>
        <taxon>Teleostei</taxon>
        <taxon>Neoteleostei</taxon>
        <taxon>Acanthomorphata</taxon>
        <taxon>Ovalentaria</taxon>
        <taxon>Blenniimorphae</taxon>
        <taxon>Blenniiformes</taxon>
        <taxon>Gobiesocoidei</taxon>
        <taxon>Gobiesocidae</taxon>
        <taxon>Gobiesocinae</taxon>
        <taxon>Gouania</taxon>
    </lineage>
</organism>
<dbReference type="SMART" id="SM00847">
    <property type="entry name" value="HA2"/>
    <property type="match status" value="1"/>
</dbReference>
<dbReference type="Pfam" id="PF07717">
    <property type="entry name" value="OB_NTP_bind"/>
    <property type="match status" value="1"/>
</dbReference>
<comment type="subcellular location">
    <subcellularLocation>
        <location evidence="11">Cytoplasm</location>
    </subcellularLocation>
</comment>
<evidence type="ECO:0000256" key="6">
    <source>
        <dbReference type="ARBA" id="ARBA00022806"/>
    </source>
</evidence>
<evidence type="ECO:0000256" key="5">
    <source>
        <dbReference type="ARBA" id="ARBA00022801"/>
    </source>
</evidence>
<keyword evidence="8 11" id="KW-0648">Protein biosynthesis</keyword>
<feature type="compositionally biased region" description="Polar residues" evidence="12">
    <location>
        <begin position="49"/>
        <end position="59"/>
    </location>
</feature>
<dbReference type="HAMAP" id="MF_03068">
    <property type="entry name" value="DHX29"/>
    <property type="match status" value="1"/>
</dbReference>
<dbReference type="InterPro" id="IPR027417">
    <property type="entry name" value="P-loop_NTPase"/>
</dbReference>
<reference evidence="15" key="1">
    <citation type="submission" date="2020-06" db="EMBL/GenBank/DDBJ databases">
        <authorList>
            <consortium name="Wellcome Sanger Institute Data Sharing"/>
        </authorList>
    </citation>
    <scope>NUCLEOTIDE SEQUENCE [LARGE SCALE GENOMIC DNA]</scope>
</reference>
<feature type="compositionally biased region" description="Acidic residues" evidence="12">
    <location>
        <begin position="508"/>
        <end position="519"/>
    </location>
</feature>
<dbReference type="Pfam" id="PF04408">
    <property type="entry name" value="WHD_HA2"/>
    <property type="match status" value="1"/>
</dbReference>
<dbReference type="GO" id="GO:0016818">
    <property type="term" value="F:hydrolase activity, acting on acid anhydrides, in phosphorus-containing anhydrides"/>
    <property type="evidence" value="ECO:0007669"/>
    <property type="project" value="UniProtKB-UniRule"/>
</dbReference>
<feature type="compositionally biased region" description="Pro residues" evidence="12">
    <location>
        <begin position="172"/>
        <end position="182"/>
    </location>
</feature>
<keyword evidence="6 11" id="KW-0347">Helicase</keyword>
<dbReference type="Ensembl" id="ENSGWIT00000022194.1">
    <property type="protein sequence ID" value="ENSGWIP00000020187.1"/>
    <property type="gene ID" value="ENSGWIG00000010892.1"/>
</dbReference>
<dbReference type="PANTHER" id="PTHR18934">
    <property type="entry name" value="ATP-DEPENDENT RNA HELICASE"/>
    <property type="match status" value="1"/>
</dbReference>
<dbReference type="OrthoDB" id="5600252at2759"/>
<evidence type="ECO:0000313" key="16">
    <source>
        <dbReference type="Proteomes" id="UP000694680"/>
    </source>
</evidence>
<dbReference type="Gene3D" id="1.20.120.1080">
    <property type="match status" value="1"/>
</dbReference>
<dbReference type="Pfam" id="PF26026">
    <property type="entry name" value="RNA_hel_CTD"/>
    <property type="match status" value="1"/>
</dbReference>
<dbReference type="InterPro" id="IPR014001">
    <property type="entry name" value="Helicase_ATP-bd"/>
</dbReference>
<feature type="compositionally biased region" description="Basic and acidic residues" evidence="12">
    <location>
        <begin position="230"/>
        <end position="248"/>
    </location>
</feature>
<comment type="catalytic activity">
    <reaction evidence="10 11">
        <text>ATP + H2O = ADP + phosphate + H(+)</text>
        <dbReference type="Rhea" id="RHEA:13065"/>
        <dbReference type="ChEBI" id="CHEBI:15377"/>
        <dbReference type="ChEBI" id="CHEBI:15378"/>
        <dbReference type="ChEBI" id="CHEBI:30616"/>
        <dbReference type="ChEBI" id="CHEBI:43474"/>
        <dbReference type="ChEBI" id="CHEBI:456216"/>
        <dbReference type="EC" id="3.6.4.13"/>
    </reaction>
</comment>
<dbReference type="GO" id="GO:0003743">
    <property type="term" value="F:translation initiation factor activity"/>
    <property type="evidence" value="ECO:0007669"/>
    <property type="project" value="UniProtKB-KW"/>
</dbReference>
<feature type="region of interest" description="Disordered" evidence="12">
    <location>
        <begin position="158"/>
        <end position="248"/>
    </location>
</feature>
<keyword evidence="4 11" id="KW-0547">Nucleotide-binding</keyword>
<dbReference type="PROSITE" id="PS51194">
    <property type="entry name" value="HELICASE_CTER"/>
    <property type="match status" value="1"/>
</dbReference>
<dbReference type="InterPro" id="IPR001650">
    <property type="entry name" value="Helicase_C-like"/>
</dbReference>
<dbReference type="Pfam" id="PF00271">
    <property type="entry name" value="Helicase_C"/>
    <property type="match status" value="1"/>
</dbReference>
<dbReference type="InterPro" id="IPR059023">
    <property type="entry name" value="RNA_hel_CTD"/>
</dbReference>
<feature type="domain" description="Helicase ATP-binding" evidence="13">
    <location>
        <begin position="587"/>
        <end position="760"/>
    </location>
</feature>
<comment type="subunit">
    <text evidence="11">Part of the 43S pre-initiation complex (PIC).</text>
</comment>
<comment type="function">
    <text evidence="11">ATP-binding RNA helicase involved in translation initiation. Part of the 43S pre-initiation complex that is required for efficient initiation on mRNAs of higher eukaryotes with structured 5'-UTRs by promoting efficient NTPase-dependent 48S complex formation. Specifically binds to the 40S ribosome near the mRNA entrance. Does not possess a processive helicase activity.</text>
</comment>
<evidence type="ECO:0000259" key="14">
    <source>
        <dbReference type="PROSITE" id="PS51194"/>
    </source>
</evidence>
<dbReference type="FunFam" id="3.40.50.300:FF:000500">
    <property type="entry name" value="ATP-dependent RNA helicase DHX29"/>
    <property type="match status" value="1"/>
</dbReference>
<evidence type="ECO:0000256" key="1">
    <source>
        <dbReference type="ARBA" id="ARBA00008792"/>
    </source>
</evidence>
<dbReference type="CTD" id="54505"/>
<dbReference type="PROSITE" id="PS51192">
    <property type="entry name" value="HELICASE_ATP_BIND_1"/>
    <property type="match status" value="1"/>
</dbReference>
<keyword evidence="3 11" id="KW-0396">Initiation factor</keyword>
<evidence type="ECO:0000259" key="13">
    <source>
        <dbReference type="PROSITE" id="PS51192"/>
    </source>
</evidence>
<evidence type="ECO:0000256" key="8">
    <source>
        <dbReference type="ARBA" id="ARBA00022917"/>
    </source>
</evidence>
<dbReference type="FunFam" id="3.40.50.300:FF:000325">
    <property type="entry name" value="ATP-dependent RNA helicase DHX29"/>
    <property type="match status" value="1"/>
</dbReference>
<dbReference type="FunFam" id="1.20.120.1080:FF:000002">
    <property type="entry name" value="Putative ATP-dependent RNA helicase DHX36"/>
    <property type="match status" value="1"/>
</dbReference>
<reference evidence="15" key="3">
    <citation type="submission" date="2025-09" db="UniProtKB">
        <authorList>
            <consortium name="Ensembl"/>
        </authorList>
    </citation>
    <scope>IDENTIFICATION</scope>
</reference>
<gene>
    <name evidence="15" type="primary">dhx29</name>
    <name evidence="11" type="synonym">DHX29</name>
</gene>
<feature type="region of interest" description="Disordered" evidence="12">
    <location>
        <begin position="1"/>
        <end position="59"/>
    </location>
</feature>
<keyword evidence="16" id="KW-1185">Reference proteome</keyword>
<dbReference type="InterPro" id="IPR011709">
    <property type="entry name" value="DEAD-box_helicase_OB_fold"/>
</dbReference>
<evidence type="ECO:0000256" key="9">
    <source>
        <dbReference type="ARBA" id="ARBA00023054"/>
    </source>
</evidence>
<dbReference type="InterPro" id="IPR056890">
    <property type="entry name" value="UBA_DHX29-like"/>
</dbReference>
<dbReference type="Proteomes" id="UP000694680">
    <property type="component" value="Chromosome 12"/>
</dbReference>
<dbReference type="InterPro" id="IPR048333">
    <property type="entry name" value="HA2_WH"/>
</dbReference>
<feature type="compositionally biased region" description="Low complexity" evidence="12">
    <location>
        <begin position="35"/>
        <end position="46"/>
    </location>
</feature>
<evidence type="ECO:0000313" key="15">
    <source>
        <dbReference type="Ensembl" id="ENSGWIP00000020187.1"/>
    </source>
</evidence>
<evidence type="ECO:0000256" key="3">
    <source>
        <dbReference type="ARBA" id="ARBA00022540"/>
    </source>
</evidence>
<evidence type="ECO:0000256" key="10">
    <source>
        <dbReference type="ARBA" id="ARBA00047984"/>
    </source>
</evidence>
<dbReference type="SMART" id="SM00487">
    <property type="entry name" value="DEXDc"/>
    <property type="match status" value="1"/>
</dbReference>
<feature type="compositionally biased region" description="Polar residues" evidence="12">
    <location>
        <begin position="190"/>
        <end position="202"/>
    </location>
</feature>
<proteinExistence type="inferred from homology"/>
<comment type="similarity">
    <text evidence="1 11">Belongs to the DEAD box helicase family. DEAH subfamily.</text>
</comment>
<dbReference type="GO" id="GO:0005524">
    <property type="term" value="F:ATP binding"/>
    <property type="evidence" value="ECO:0007669"/>
    <property type="project" value="UniProtKB-UniRule"/>
</dbReference>
<dbReference type="Pfam" id="PF21010">
    <property type="entry name" value="HA2_C"/>
    <property type="match status" value="1"/>
</dbReference>
<dbReference type="GO" id="GO:0003723">
    <property type="term" value="F:RNA binding"/>
    <property type="evidence" value="ECO:0007669"/>
    <property type="project" value="TreeGrafter"/>
</dbReference>
<feature type="compositionally biased region" description="Low complexity" evidence="12">
    <location>
        <begin position="486"/>
        <end position="497"/>
    </location>
</feature>
<feature type="compositionally biased region" description="Basic and acidic residues" evidence="12">
    <location>
        <begin position="526"/>
        <end position="550"/>
    </location>
</feature>
<dbReference type="Gene3D" id="3.40.50.300">
    <property type="entry name" value="P-loop containing nucleotide triphosphate hydrolases"/>
    <property type="match status" value="2"/>
</dbReference>
<dbReference type="PANTHER" id="PTHR18934:SF264">
    <property type="entry name" value="ATP-DEPENDENT RNA HELICASE DHX29"/>
    <property type="match status" value="1"/>
</dbReference>
<keyword evidence="9" id="KW-0175">Coiled coil</keyword>
<dbReference type="InterPro" id="IPR034730">
    <property type="entry name" value="DHX29"/>
</dbReference>
<name>A0A8C5EEB8_GOUWI</name>
<dbReference type="CDD" id="cd18791">
    <property type="entry name" value="SF2_C_RHA"/>
    <property type="match status" value="1"/>
</dbReference>
<reference evidence="15" key="2">
    <citation type="submission" date="2025-08" db="UniProtKB">
        <authorList>
            <consortium name="Ensembl"/>
        </authorList>
    </citation>
    <scope>IDENTIFICATION</scope>
</reference>
<accession>A0A8C5EEB8</accession>
<dbReference type="RefSeq" id="XP_028318464.1">
    <property type="nucleotide sequence ID" value="XM_028462663.1"/>
</dbReference>
<protein>
    <recommendedName>
        <fullName evidence="11">ATP-dependent RNA helicase DHX29</fullName>
        <ecNumber evidence="11">3.6.4.13</ecNumber>
    </recommendedName>
    <alternativeName>
        <fullName evidence="11">DEAH box protein 29</fullName>
    </alternativeName>
</protein>
<dbReference type="InterPro" id="IPR056328">
    <property type="entry name" value="DSRM_DHX29"/>
</dbReference>
<dbReference type="SMART" id="SM00490">
    <property type="entry name" value="HELICc"/>
    <property type="match status" value="1"/>
</dbReference>
<evidence type="ECO:0000256" key="2">
    <source>
        <dbReference type="ARBA" id="ARBA00022490"/>
    </source>
</evidence>
<dbReference type="Pfam" id="PF24385">
    <property type="entry name" value="DSRM_DHX29"/>
    <property type="match status" value="1"/>
</dbReference>
<keyword evidence="5 11" id="KW-0378">Hydrolase</keyword>
<dbReference type="GeneID" id="114473211"/>
<keyword evidence="7 11" id="KW-0067">ATP-binding</keyword>
<dbReference type="SUPFAM" id="SSF52540">
    <property type="entry name" value="P-loop containing nucleoside triphosphate hydrolases"/>
    <property type="match status" value="1"/>
</dbReference>
<feature type="region of interest" description="Disordered" evidence="12">
    <location>
        <begin position="484"/>
        <end position="550"/>
    </location>
</feature>
<dbReference type="InterPro" id="IPR011545">
    <property type="entry name" value="DEAD/DEAH_box_helicase_dom"/>
</dbReference>
<dbReference type="Pfam" id="PF00270">
    <property type="entry name" value="DEAD"/>
    <property type="match status" value="1"/>
</dbReference>
<dbReference type="GO" id="GO:0045948">
    <property type="term" value="P:positive regulation of translational initiation"/>
    <property type="evidence" value="ECO:0007669"/>
    <property type="project" value="UniProtKB-UniRule"/>
</dbReference>
<feature type="domain" description="Helicase C-terminal" evidence="14">
    <location>
        <begin position="863"/>
        <end position="1032"/>
    </location>
</feature>
<dbReference type="GO" id="GO:0005737">
    <property type="term" value="C:cytoplasm"/>
    <property type="evidence" value="ECO:0007669"/>
    <property type="project" value="UniProtKB-SubCell"/>
</dbReference>
<evidence type="ECO:0000256" key="12">
    <source>
        <dbReference type="SAM" id="MobiDB-lite"/>
    </source>
</evidence>